<proteinExistence type="predicted"/>
<organism evidence="3 4">
    <name type="scientific">Inhella proteolytica</name>
    <dbReference type="NCBI Taxonomy" id="2795029"/>
    <lineage>
        <taxon>Bacteria</taxon>
        <taxon>Pseudomonadati</taxon>
        <taxon>Pseudomonadota</taxon>
        <taxon>Betaproteobacteria</taxon>
        <taxon>Burkholderiales</taxon>
        <taxon>Sphaerotilaceae</taxon>
        <taxon>Inhella</taxon>
    </lineage>
</organism>
<dbReference type="Proteomes" id="UP000613266">
    <property type="component" value="Unassembled WGS sequence"/>
</dbReference>
<reference evidence="3" key="1">
    <citation type="submission" date="2020-12" db="EMBL/GenBank/DDBJ databases">
        <title>The genome sequence of Inhella sp. 1Y17.</title>
        <authorList>
            <person name="Liu Y."/>
        </authorList>
    </citation>
    <scope>NUCLEOTIDE SEQUENCE</scope>
    <source>
        <strain evidence="3">1Y17</strain>
    </source>
</reference>
<sequence length="203" mass="21397">MRQLLASLALVLPLAATAGPVNVLTNGGFESTKLTNGQWQVYGSLEGWNLVSGSGIEVRRNVAGAAKEGQNYIELDSYGNSAMSQSLTNLTPGAEYELSFWYSPRAGVAADSNGLQVLWNGQVLSVLTANGLGLNAHQWVEYHFEVTAQQGLNTLGFASVGRNDSLGGSLDNVSLVQAVPEPASLALFGAGLLGLGFTRRRRA</sequence>
<feature type="chain" id="PRO_5036749075" evidence="1">
    <location>
        <begin position="19"/>
        <end position="203"/>
    </location>
</feature>
<keyword evidence="1" id="KW-0732">Signal</keyword>
<feature type="domain" description="Ice-binding protein C-terminal" evidence="2">
    <location>
        <begin position="178"/>
        <end position="200"/>
    </location>
</feature>
<dbReference type="AlphaFoldDB" id="A0A931J3C0"/>
<dbReference type="EMBL" id="JAEDAK010000015">
    <property type="protein sequence ID" value="MBH9578814.1"/>
    <property type="molecule type" value="Genomic_DNA"/>
</dbReference>
<feature type="signal peptide" evidence="1">
    <location>
        <begin position="1"/>
        <end position="18"/>
    </location>
</feature>
<dbReference type="SUPFAM" id="SSF49785">
    <property type="entry name" value="Galactose-binding domain-like"/>
    <property type="match status" value="1"/>
</dbReference>
<keyword evidence="4" id="KW-1185">Reference proteome</keyword>
<protein>
    <submittedName>
        <fullName evidence="3">PEP-CTERM sorting domain-containing protein</fullName>
    </submittedName>
</protein>
<evidence type="ECO:0000313" key="3">
    <source>
        <dbReference type="EMBL" id="MBH9578814.1"/>
    </source>
</evidence>
<gene>
    <name evidence="3" type="ORF">I7X39_18130</name>
</gene>
<comment type="caution">
    <text evidence="3">The sequence shown here is derived from an EMBL/GenBank/DDBJ whole genome shotgun (WGS) entry which is preliminary data.</text>
</comment>
<dbReference type="InterPro" id="IPR013424">
    <property type="entry name" value="Ice-binding_C"/>
</dbReference>
<evidence type="ECO:0000259" key="2">
    <source>
        <dbReference type="Pfam" id="PF07589"/>
    </source>
</evidence>
<dbReference type="NCBIfam" id="TIGR02595">
    <property type="entry name" value="PEP_CTERM"/>
    <property type="match status" value="1"/>
</dbReference>
<evidence type="ECO:0000256" key="1">
    <source>
        <dbReference type="SAM" id="SignalP"/>
    </source>
</evidence>
<accession>A0A931J3C0</accession>
<dbReference type="Pfam" id="PF07589">
    <property type="entry name" value="PEP-CTERM"/>
    <property type="match status" value="1"/>
</dbReference>
<dbReference type="RefSeq" id="WP_198112584.1">
    <property type="nucleotide sequence ID" value="NZ_JAEDAK010000015.1"/>
</dbReference>
<dbReference type="Gene3D" id="2.60.120.260">
    <property type="entry name" value="Galactose-binding domain-like"/>
    <property type="match status" value="1"/>
</dbReference>
<evidence type="ECO:0000313" key="4">
    <source>
        <dbReference type="Proteomes" id="UP000613266"/>
    </source>
</evidence>
<dbReference type="InterPro" id="IPR008979">
    <property type="entry name" value="Galactose-bd-like_sf"/>
</dbReference>
<name>A0A931J3C0_9BURK</name>